<keyword evidence="4" id="KW-1185">Reference proteome</keyword>
<dbReference type="VEuPathDB" id="FungiDB:HpaG800067"/>
<evidence type="ECO:0000256" key="1">
    <source>
        <dbReference type="SAM" id="MobiDB-lite"/>
    </source>
</evidence>
<evidence type="ECO:0000313" key="4">
    <source>
        <dbReference type="Proteomes" id="UP000011713"/>
    </source>
</evidence>
<dbReference type="HOGENOM" id="CLU_805290_0_0_1"/>
<proteinExistence type="predicted"/>
<feature type="domain" description="PH" evidence="2">
    <location>
        <begin position="1"/>
        <end position="52"/>
    </location>
</feature>
<dbReference type="EMBL" id="JH597776">
    <property type="status" value="NOT_ANNOTATED_CDS"/>
    <property type="molecule type" value="Genomic_DNA"/>
</dbReference>
<protein>
    <recommendedName>
        <fullName evidence="2">PH domain-containing protein</fullName>
    </recommendedName>
</protein>
<name>M4B1C0_HYAAE</name>
<sequence length="321" mass="36001">MPIKLLPRSAKDRRKLRFAIRYGMKKGKTIRFCAPNTTVYDHWIAVLCEAFEGSAKAAKRSSTKTDSAIDHDGYNDIDIQEAVITSDDESMLGHCGSITIDAPDTDYNNSCREHDAVVTDMDTCSSSSSGDISGIHQTPIVRSDALWSVIEKPRGALEQTDVCIEDNTSTDTSTKRQPSLTLASKPVSSTSTDKDDENVYDAATNVCETALDFTRVPLQDACTTDHDPRMDKVYDLSSVEWLHRIIRYLCNGELVSGCFRLTDTSCNRLQPTDVKSVVQSFIMRWLAILQQPLACIGIRLRTCHHDAFCRTCLYLYRRFRC</sequence>
<evidence type="ECO:0000313" key="3">
    <source>
        <dbReference type="EnsemblProtists" id="HpaP800067"/>
    </source>
</evidence>
<dbReference type="AlphaFoldDB" id="M4B1C0"/>
<feature type="compositionally biased region" description="Polar residues" evidence="1">
    <location>
        <begin position="166"/>
        <end position="191"/>
    </location>
</feature>
<organism evidence="3 4">
    <name type="scientific">Hyaloperonospora arabidopsidis (strain Emoy2)</name>
    <name type="common">Downy mildew agent</name>
    <name type="synonym">Peronospora arabidopsidis</name>
    <dbReference type="NCBI Taxonomy" id="559515"/>
    <lineage>
        <taxon>Eukaryota</taxon>
        <taxon>Sar</taxon>
        <taxon>Stramenopiles</taxon>
        <taxon>Oomycota</taxon>
        <taxon>Peronosporomycetes</taxon>
        <taxon>Peronosporales</taxon>
        <taxon>Peronosporaceae</taxon>
        <taxon>Hyaloperonospora</taxon>
    </lineage>
</organism>
<feature type="region of interest" description="Disordered" evidence="1">
    <location>
        <begin position="161"/>
        <end position="195"/>
    </location>
</feature>
<dbReference type="OMA" id="EAYSHWI"/>
<evidence type="ECO:0000259" key="2">
    <source>
        <dbReference type="PROSITE" id="PS50003"/>
    </source>
</evidence>
<dbReference type="PROSITE" id="PS50003">
    <property type="entry name" value="PH_DOMAIN"/>
    <property type="match status" value="1"/>
</dbReference>
<dbReference type="eggNOG" id="ENOG502SV1D">
    <property type="taxonomic scope" value="Eukaryota"/>
</dbReference>
<reference evidence="3" key="2">
    <citation type="submission" date="2015-06" db="UniProtKB">
        <authorList>
            <consortium name="EnsemblProtists"/>
        </authorList>
    </citation>
    <scope>IDENTIFICATION</scope>
    <source>
        <strain evidence="3">Emoy2</strain>
    </source>
</reference>
<reference evidence="4" key="1">
    <citation type="journal article" date="2010" name="Science">
        <title>Signatures of adaptation to obligate biotrophy in the Hyaloperonospora arabidopsidis genome.</title>
        <authorList>
            <person name="Baxter L."/>
            <person name="Tripathy S."/>
            <person name="Ishaque N."/>
            <person name="Boot N."/>
            <person name="Cabral A."/>
            <person name="Kemen E."/>
            <person name="Thines M."/>
            <person name="Ah-Fong A."/>
            <person name="Anderson R."/>
            <person name="Badejoko W."/>
            <person name="Bittner-Eddy P."/>
            <person name="Boore J.L."/>
            <person name="Chibucos M.C."/>
            <person name="Coates M."/>
            <person name="Dehal P."/>
            <person name="Delehaunty K."/>
            <person name="Dong S."/>
            <person name="Downton P."/>
            <person name="Dumas B."/>
            <person name="Fabro G."/>
            <person name="Fronick C."/>
            <person name="Fuerstenberg S.I."/>
            <person name="Fulton L."/>
            <person name="Gaulin E."/>
            <person name="Govers F."/>
            <person name="Hughes L."/>
            <person name="Humphray S."/>
            <person name="Jiang R.H."/>
            <person name="Judelson H."/>
            <person name="Kamoun S."/>
            <person name="Kyung K."/>
            <person name="Meijer H."/>
            <person name="Minx P."/>
            <person name="Morris P."/>
            <person name="Nelson J."/>
            <person name="Phuntumart V."/>
            <person name="Qutob D."/>
            <person name="Rehmany A."/>
            <person name="Rougon-Cardoso A."/>
            <person name="Ryden P."/>
            <person name="Torto-Alalibo T."/>
            <person name="Studholme D."/>
            <person name="Wang Y."/>
            <person name="Win J."/>
            <person name="Wood J."/>
            <person name="Clifton S.W."/>
            <person name="Rogers J."/>
            <person name="Van den Ackerveken G."/>
            <person name="Jones J.D."/>
            <person name="McDowell J.M."/>
            <person name="Beynon J."/>
            <person name="Tyler B.M."/>
        </authorList>
    </citation>
    <scope>NUCLEOTIDE SEQUENCE [LARGE SCALE GENOMIC DNA]</scope>
    <source>
        <strain evidence="4">Emoy2</strain>
    </source>
</reference>
<dbReference type="InParanoid" id="M4B1C0"/>
<dbReference type="EnsemblProtists" id="HpaT800067">
    <property type="protein sequence ID" value="HpaP800067"/>
    <property type="gene ID" value="HpaG800067"/>
</dbReference>
<dbReference type="Proteomes" id="UP000011713">
    <property type="component" value="Unassembled WGS sequence"/>
</dbReference>
<dbReference type="InterPro" id="IPR001849">
    <property type="entry name" value="PH_domain"/>
</dbReference>
<accession>M4B1C0</accession>